<dbReference type="Gene3D" id="1.20.1260.10">
    <property type="match status" value="1"/>
</dbReference>
<dbReference type="Pfam" id="PF09537">
    <property type="entry name" value="DUF2383"/>
    <property type="match status" value="1"/>
</dbReference>
<dbReference type="InterPro" id="IPR011971">
    <property type="entry name" value="CHP02284"/>
</dbReference>
<dbReference type="SUPFAM" id="SSF47240">
    <property type="entry name" value="Ferritin-like"/>
    <property type="match status" value="1"/>
</dbReference>
<protein>
    <recommendedName>
        <fullName evidence="1">DUF2383 domain-containing protein</fullName>
    </recommendedName>
</protein>
<evidence type="ECO:0000259" key="1">
    <source>
        <dbReference type="Pfam" id="PF09537"/>
    </source>
</evidence>
<reference evidence="2 3" key="1">
    <citation type="submission" date="2020-03" db="EMBL/GenBank/DDBJ databases">
        <title>The role of nitrogen metabolism on polyethylene biodegradation.</title>
        <authorList>
            <person name="Peixoto J."/>
            <person name="Vizzotto C.S."/>
            <person name="Ramos A."/>
            <person name="Alves G."/>
            <person name="Steindorff A."/>
            <person name="Kruger R."/>
        </authorList>
    </citation>
    <scope>NUCLEOTIDE SEQUENCE [LARGE SCALE GENOMIC DNA]</scope>
    <source>
        <strain evidence="2 3">PE63</strain>
    </source>
</reference>
<dbReference type="InterPro" id="IPR012347">
    <property type="entry name" value="Ferritin-like"/>
</dbReference>
<evidence type="ECO:0000313" key="2">
    <source>
        <dbReference type="EMBL" id="MBS3021635.1"/>
    </source>
</evidence>
<dbReference type="RefSeq" id="WP_211459198.1">
    <property type="nucleotide sequence ID" value="NZ_JAANES010000006.1"/>
</dbReference>
<accession>A0ABS5LYM9</accession>
<dbReference type="InterPro" id="IPR016920">
    <property type="entry name" value="UCP029477"/>
</dbReference>
<dbReference type="NCBIfam" id="TIGR02284">
    <property type="entry name" value="PA2169 family four-helix-bundle protein"/>
    <property type="match status" value="1"/>
</dbReference>
<sequence>MDNSTVIDTLNELIENCKDGEYGFTSAAEHARTEALKQEFRSRADDCHKGARELQELVRQLGGKSVDDGTLAGAAHRGWVAVKGVLAGYSDLSMLEEAERGEDTAVERFRMALTKDLPPNVRSVVQHQFEGAKRNHLQIRTLRDQAKIAND</sequence>
<dbReference type="EMBL" id="JAANES010000006">
    <property type="protein sequence ID" value="MBS3021635.1"/>
    <property type="molecule type" value="Genomic_DNA"/>
</dbReference>
<organism evidence="2 3">
    <name type="scientific">Comamonas brasiliensis</name>
    <dbReference type="NCBI Taxonomy" id="1812482"/>
    <lineage>
        <taxon>Bacteria</taxon>
        <taxon>Pseudomonadati</taxon>
        <taxon>Pseudomonadota</taxon>
        <taxon>Betaproteobacteria</taxon>
        <taxon>Burkholderiales</taxon>
        <taxon>Comamonadaceae</taxon>
        <taxon>Comamonas</taxon>
    </lineage>
</organism>
<dbReference type="Proteomes" id="UP001647436">
    <property type="component" value="Unassembled WGS sequence"/>
</dbReference>
<proteinExistence type="predicted"/>
<dbReference type="InterPro" id="IPR019052">
    <property type="entry name" value="DUF2383"/>
</dbReference>
<comment type="caution">
    <text evidence="2">The sequence shown here is derived from an EMBL/GenBank/DDBJ whole genome shotgun (WGS) entry which is preliminary data.</text>
</comment>
<keyword evidence="3" id="KW-1185">Reference proteome</keyword>
<gene>
    <name evidence="2" type="ORF">DJFAAGMI_04409</name>
</gene>
<evidence type="ECO:0000313" key="3">
    <source>
        <dbReference type="Proteomes" id="UP001647436"/>
    </source>
</evidence>
<dbReference type="InterPro" id="IPR009078">
    <property type="entry name" value="Ferritin-like_SF"/>
</dbReference>
<name>A0ABS5LYM9_9BURK</name>
<feature type="domain" description="DUF2383" evidence="1">
    <location>
        <begin position="6"/>
        <end position="114"/>
    </location>
</feature>
<dbReference type="PIRSF" id="PIRSF029477">
    <property type="entry name" value="UCP029477"/>
    <property type="match status" value="1"/>
</dbReference>